<dbReference type="Proteomes" id="UP001174936">
    <property type="component" value="Unassembled WGS sequence"/>
</dbReference>
<keyword evidence="6" id="KW-0735">Signal-anchor</keyword>
<comment type="similarity">
    <text evidence="2">Belongs to the OST4 family.</text>
</comment>
<keyword evidence="8 10" id="KW-0472">Membrane</keyword>
<evidence type="ECO:0000256" key="6">
    <source>
        <dbReference type="ARBA" id="ARBA00022968"/>
    </source>
</evidence>
<dbReference type="EMBL" id="JAULSV010000002">
    <property type="protein sequence ID" value="KAK0652168.1"/>
    <property type="molecule type" value="Genomic_DNA"/>
</dbReference>
<keyword evidence="12" id="KW-1185">Reference proteome</keyword>
<evidence type="ECO:0000256" key="8">
    <source>
        <dbReference type="ARBA" id="ARBA00023136"/>
    </source>
</evidence>
<dbReference type="SUPFAM" id="SSF103464">
    <property type="entry name" value="Oligosaccharyltransferase subunit ost4p"/>
    <property type="match status" value="1"/>
</dbReference>
<accession>A0AA39YGE8</accession>
<dbReference type="InterPro" id="IPR018943">
    <property type="entry name" value="Oligosaccaryltransferase"/>
</dbReference>
<evidence type="ECO:0000256" key="3">
    <source>
        <dbReference type="ARBA" id="ARBA00017662"/>
    </source>
</evidence>
<feature type="transmembrane region" description="Helical" evidence="10">
    <location>
        <begin position="7"/>
        <end position="28"/>
    </location>
</feature>
<dbReference type="InterPro" id="IPR051307">
    <property type="entry name" value="OST4"/>
</dbReference>
<dbReference type="Pfam" id="PF10215">
    <property type="entry name" value="Ost4"/>
    <property type="match status" value="1"/>
</dbReference>
<evidence type="ECO:0000256" key="2">
    <source>
        <dbReference type="ARBA" id="ARBA00007685"/>
    </source>
</evidence>
<dbReference type="AlphaFoldDB" id="A0AA39YGE8"/>
<sequence>MISDDELYRLAIFLGCAAMVLIVLYHYFEVNADENQPAAAVKEKGSSSKAGPQTAPASTKPR</sequence>
<keyword evidence="4 10" id="KW-0812">Transmembrane</keyword>
<dbReference type="GO" id="GO:0018279">
    <property type="term" value="P:protein N-linked glycosylation via asparagine"/>
    <property type="evidence" value="ECO:0007669"/>
    <property type="project" value="TreeGrafter"/>
</dbReference>
<reference evidence="11" key="1">
    <citation type="submission" date="2023-06" db="EMBL/GenBank/DDBJ databases">
        <title>Genome-scale phylogeny and comparative genomics of the fungal order Sordariales.</title>
        <authorList>
            <consortium name="Lawrence Berkeley National Laboratory"/>
            <person name="Hensen N."/>
            <person name="Bonometti L."/>
            <person name="Westerberg I."/>
            <person name="Brannstrom I.O."/>
            <person name="Guillou S."/>
            <person name="Cros-Aarteil S."/>
            <person name="Calhoun S."/>
            <person name="Haridas S."/>
            <person name="Kuo A."/>
            <person name="Mondo S."/>
            <person name="Pangilinan J."/>
            <person name="Riley R."/>
            <person name="Labutti K."/>
            <person name="Andreopoulos B."/>
            <person name="Lipzen A."/>
            <person name="Chen C."/>
            <person name="Yanf M."/>
            <person name="Daum C."/>
            <person name="Ng V."/>
            <person name="Clum A."/>
            <person name="Steindorff A."/>
            <person name="Ohm R."/>
            <person name="Martin F."/>
            <person name="Silar P."/>
            <person name="Natvig D."/>
            <person name="Lalanne C."/>
            <person name="Gautier V."/>
            <person name="Ament-Velasquez S.L."/>
            <person name="Kruys A."/>
            <person name="Hutchinson M.I."/>
            <person name="Powell A.J."/>
            <person name="Barry K."/>
            <person name="Miller A.N."/>
            <person name="Grigoriev I.V."/>
            <person name="Debuchy R."/>
            <person name="Gladieux P."/>
            <person name="Thoren M.H."/>
            <person name="Johannesson H."/>
        </authorList>
    </citation>
    <scope>NUCLEOTIDE SEQUENCE</scope>
    <source>
        <strain evidence="11">SMH2532-1</strain>
    </source>
</reference>
<evidence type="ECO:0000256" key="7">
    <source>
        <dbReference type="ARBA" id="ARBA00022989"/>
    </source>
</evidence>
<evidence type="ECO:0000313" key="11">
    <source>
        <dbReference type="EMBL" id="KAK0652168.1"/>
    </source>
</evidence>
<gene>
    <name evidence="11" type="ORF">B0T16DRAFT_405577</name>
</gene>
<evidence type="ECO:0000256" key="10">
    <source>
        <dbReference type="SAM" id="Phobius"/>
    </source>
</evidence>
<evidence type="ECO:0000256" key="9">
    <source>
        <dbReference type="SAM" id="MobiDB-lite"/>
    </source>
</evidence>
<proteinExistence type="inferred from homology"/>
<comment type="caution">
    <text evidence="11">The sequence shown here is derived from an EMBL/GenBank/DDBJ whole genome shotgun (WGS) entry which is preliminary data.</text>
</comment>
<comment type="subcellular location">
    <subcellularLocation>
        <location evidence="1">Endoplasmic reticulum membrane</location>
        <topology evidence="1">Single-pass type III membrane protein</topology>
    </subcellularLocation>
</comment>
<feature type="region of interest" description="Disordered" evidence="9">
    <location>
        <begin position="38"/>
        <end position="62"/>
    </location>
</feature>
<dbReference type="PANTHER" id="PTHR48164:SF1">
    <property type="entry name" value="DOLICHYL-DIPHOSPHOOLIGOSACCHARIDE--PROTEIN GLYCOSYLTRANSFERASE SUBUNIT 4"/>
    <property type="match status" value="1"/>
</dbReference>
<dbReference type="InterPro" id="IPR036330">
    <property type="entry name" value="Ost4p_sf"/>
</dbReference>
<feature type="compositionally biased region" description="Polar residues" evidence="9">
    <location>
        <begin position="47"/>
        <end position="62"/>
    </location>
</feature>
<dbReference type="PANTHER" id="PTHR48164">
    <property type="entry name" value="DOLICHYL-DIPHOSPHOOLIGOSACCHARIDE--PROTEIN GLYCOSYLTRANSFERASE SUBUNIT 4"/>
    <property type="match status" value="1"/>
</dbReference>
<keyword evidence="5" id="KW-0256">Endoplasmic reticulum</keyword>
<protein>
    <recommendedName>
        <fullName evidence="3">Dolichyl-diphosphooligosaccharide--protein glycosyltransferase subunit 4</fullName>
    </recommendedName>
</protein>
<evidence type="ECO:0000256" key="5">
    <source>
        <dbReference type="ARBA" id="ARBA00022824"/>
    </source>
</evidence>
<name>A0AA39YGE8_9PEZI</name>
<evidence type="ECO:0000313" key="12">
    <source>
        <dbReference type="Proteomes" id="UP001174936"/>
    </source>
</evidence>
<evidence type="ECO:0000256" key="1">
    <source>
        <dbReference type="ARBA" id="ARBA00004643"/>
    </source>
</evidence>
<evidence type="ECO:0000256" key="4">
    <source>
        <dbReference type="ARBA" id="ARBA00022692"/>
    </source>
</evidence>
<organism evidence="11 12">
    <name type="scientific">Cercophora newfieldiana</name>
    <dbReference type="NCBI Taxonomy" id="92897"/>
    <lineage>
        <taxon>Eukaryota</taxon>
        <taxon>Fungi</taxon>
        <taxon>Dikarya</taxon>
        <taxon>Ascomycota</taxon>
        <taxon>Pezizomycotina</taxon>
        <taxon>Sordariomycetes</taxon>
        <taxon>Sordariomycetidae</taxon>
        <taxon>Sordariales</taxon>
        <taxon>Lasiosphaeriaceae</taxon>
        <taxon>Cercophora</taxon>
    </lineage>
</organism>
<keyword evidence="7 10" id="KW-1133">Transmembrane helix</keyword>
<dbReference type="GO" id="GO:0008250">
    <property type="term" value="C:oligosaccharyltransferase complex"/>
    <property type="evidence" value="ECO:0007669"/>
    <property type="project" value="TreeGrafter"/>
</dbReference>